<reference evidence="1 2" key="1">
    <citation type="submission" date="2022-11" db="EMBL/GenBank/DDBJ databases">
        <title>Whole genome sequence of Eschrichtius robustus ER-17-0199.</title>
        <authorList>
            <person name="Bruniche-Olsen A."/>
            <person name="Black A.N."/>
            <person name="Fields C.J."/>
            <person name="Walden K."/>
            <person name="Dewoody J.A."/>
        </authorList>
    </citation>
    <scope>NUCLEOTIDE SEQUENCE [LARGE SCALE GENOMIC DNA]</scope>
    <source>
        <strain evidence="1">ER-17-0199</strain>
        <tissue evidence="1">Blubber</tissue>
    </source>
</reference>
<name>A0AB34G8Y2_ESCRO</name>
<dbReference type="EMBL" id="JAIQCJ010002661">
    <property type="protein sequence ID" value="KAJ8775490.1"/>
    <property type="molecule type" value="Genomic_DNA"/>
</dbReference>
<protein>
    <submittedName>
        <fullName evidence="1">Uncharacterized protein</fullName>
    </submittedName>
</protein>
<evidence type="ECO:0000313" key="1">
    <source>
        <dbReference type="EMBL" id="KAJ8775490.1"/>
    </source>
</evidence>
<evidence type="ECO:0000313" key="2">
    <source>
        <dbReference type="Proteomes" id="UP001159641"/>
    </source>
</evidence>
<gene>
    <name evidence="1" type="ORF">J1605_016340</name>
</gene>
<organism evidence="1 2">
    <name type="scientific">Eschrichtius robustus</name>
    <name type="common">California gray whale</name>
    <name type="synonym">Eschrichtius gibbosus</name>
    <dbReference type="NCBI Taxonomy" id="9764"/>
    <lineage>
        <taxon>Eukaryota</taxon>
        <taxon>Metazoa</taxon>
        <taxon>Chordata</taxon>
        <taxon>Craniata</taxon>
        <taxon>Vertebrata</taxon>
        <taxon>Euteleostomi</taxon>
        <taxon>Mammalia</taxon>
        <taxon>Eutheria</taxon>
        <taxon>Laurasiatheria</taxon>
        <taxon>Artiodactyla</taxon>
        <taxon>Whippomorpha</taxon>
        <taxon>Cetacea</taxon>
        <taxon>Mysticeti</taxon>
        <taxon>Eschrichtiidae</taxon>
        <taxon>Eschrichtius</taxon>
    </lineage>
</organism>
<dbReference type="InterPro" id="IPR001749">
    <property type="entry name" value="GPCR_2_GIP_rcpt"/>
</dbReference>
<keyword evidence="2" id="KW-1185">Reference proteome</keyword>
<dbReference type="PRINTS" id="PR01129">
    <property type="entry name" value="GIPRECEPTOR"/>
</dbReference>
<dbReference type="GO" id="GO:0016519">
    <property type="term" value="F:gastric inhibitory peptide receptor activity"/>
    <property type="evidence" value="ECO:0007669"/>
    <property type="project" value="InterPro"/>
</dbReference>
<dbReference type="Proteomes" id="UP001159641">
    <property type="component" value="Unassembled WGS sequence"/>
</dbReference>
<dbReference type="GO" id="GO:0016020">
    <property type="term" value="C:membrane"/>
    <property type="evidence" value="ECO:0007669"/>
    <property type="project" value="InterPro"/>
</dbReference>
<proteinExistence type="predicted"/>
<comment type="caution">
    <text evidence="1">The sequence shown here is derived from an EMBL/GenBank/DDBJ whole genome shotgun (WGS) entry which is preliminary data.</text>
</comment>
<dbReference type="AlphaFoldDB" id="A0AB34G8Y2"/>
<sequence length="82" mass="8852">MARPAPPLSAVPLQVQSEIRRGWHRCRLRHRLGEEPCQPPERAFRTLPSGSGPGQVAAGRALCSRTLPGPGGEASHVLESYC</sequence>
<accession>A0AB34G8Y2</accession>